<dbReference type="EMBL" id="SHKY01000001">
    <property type="protein sequence ID" value="RZU53695.1"/>
    <property type="molecule type" value="Genomic_DNA"/>
</dbReference>
<dbReference type="Pfam" id="PF02771">
    <property type="entry name" value="Acyl-CoA_dh_N"/>
    <property type="match status" value="1"/>
</dbReference>
<dbReference type="PANTHER" id="PTHR43884:SF20">
    <property type="entry name" value="ACYL-COA DEHYDROGENASE FADE28"/>
    <property type="match status" value="1"/>
</dbReference>
<evidence type="ECO:0000259" key="6">
    <source>
        <dbReference type="Pfam" id="PF00441"/>
    </source>
</evidence>
<organism evidence="8 9">
    <name type="scientific">Krasilnikovia cinnamomea</name>
    <dbReference type="NCBI Taxonomy" id="349313"/>
    <lineage>
        <taxon>Bacteria</taxon>
        <taxon>Bacillati</taxon>
        <taxon>Actinomycetota</taxon>
        <taxon>Actinomycetes</taxon>
        <taxon>Micromonosporales</taxon>
        <taxon>Micromonosporaceae</taxon>
        <taxon>Krasilnikovia</taxon>
    </lineage>
</organism>
<accession>A0A4Q7ZT58</accession>
<dbReference type="Gene3D" id="2.40.110.10">
    <property type="entry name" value="Butyryl-CoA Dehydrogenase, subunit A, domain 2"/>
    <property type="match status" value="1"/>
</dbReference>
<evidence type="ECO:0000313" key="9">
    <source>
        <dbReference type="Proteomes" id="UP000292564"/>
    </source>
</evidence>
<evidence type="ECO:0000256" key="2">
    <source>
        <dbReference type="ARBA" id="ARBA00009347"/>
    </source>
</evidence>
<dbReference type="InterPro" id="IPR009100">
    <property type="entry name" value="AcylCoA_DH/oxidase_NM_dom_sf"/>
</dbReference>
<comment type="cofactor">
    <cofactor evidence="1">
        <name>FAD</name>
        <dbReference type="ChEBI" id="CHEBI:57692"/>
    </cofactor>
</comment>
<dbReference type="Pfam" id="PF00441">
    <property type="entry name" value="Acyl-CoA_dh_1"/>
    <property type="match status" value="1"/>
</dbReference>
<keyword evidence="3" id="KW-0285">Flavoprotein</keyword>
<gene>
    <name evidence="8" type="ORF">EV385_5628</name>
</gene>
<name>A0A4Q7ZT58_9ACTN</name>
<evidence type="ECO:0000259" key="7">
    <source>
        <dbReference type="Pfam" id="PF02771"/>
    </source>
</evidence>
<evidence type="ECO:0000256" key="5">
    <source>
        <dbReference type="ARBA" id="ARBA00023002"/>
    </source>
</evidence>
<dbReference type="SUPFAM" id="SSF56645">
    <property type="entry name" value="Acyl-CoA dehydrogenase NM domain-like"/>
    <property type="match status" value="1"/>
</dbReference>
<keyword evidence="9" id="KW-1185">Reference proteome</keyword>
<sequence length="373" mass="38666">MTTEELTGERQALRDAVRGLLSGYSTRAAIDAPDGFDPALWTRLCSEIGVAGLAVPEPYGGSGATLRETCVVLEELGRTLTPGPMLGCAVLATHALLRSGDSEACARLLPDLCTGARTATLAFAGDPAEVPCTASAGGRLSGEVPHVLDLACADTLLVPARTGDTTILYEVAAEAPGVARHETSPLDPTRRLGVLRLTDAPARRIGGDTDLGGLRDLACVALSADQIGAAAYALAATIRYVRIRVQFGRPIGSFQALQHRLAGAHVRMEAARSASYAAADALMAGAPEAPALAAVAKVYCSEALQAIAAEMVQMHGGIAITWEHDAHLYLRRAYASAQLFGSPAHHLERLARSLCSDPVGVAGPGQQGVDHLG</sequence>
<dbReference type="SUPFAM" id="SSF47203">
    <property type="entry name" value="Acyl-CoA dehydrogenase C-terminal domain-like"/>
    <property type="match status" value="1"/>
</dbReference>
<evidence type="ECO:0000256" key="4">
    <source>
        <dbReference type="ARBA" id="ARBA00022827"/>
    </source>
</evidence>
<feature type="domain" description="Acyl-CoA dehydrogenase/oxidase C-terminal" evidence="6">
    <location>
        <begin position="221"/>
        <end position="354"/>
    </location>
</feature>
<dbReference type="InterPro" id="IPR013786">
    <property type="entry name" value="AcylCoA_DH/ox_N"/>
</dbReference>
<dbReference type="PANTHER" id="PTHR43884">
    <property type="entry name" value="ACYL-COA DEHYDROGENASE"/>
    <property type="match status" value="1"/>
</dbReference>
<dbReference type="InterPro" id="IPR009075">
    <property type="entry name" value="AcylCo_DH/oxidase_C"/>
</dbReference>
<dbReference type="GO" id="GO:0003995">
    <property type="term" value="F:acyl-CoA dehydrogenase activity"/>
    <property type="evidence" value="ECO:0007669"/>
    <property type="project" value="TreeGrafter"/>
</dbReference>
<dbReference type="GO" id="GO:0050660">
    <property type="term" value="F:flavin adenine dinucleotide binding"/>
    <property type="evidence" value="ECO:0007669"/>
    <property type="project" value="InterPro"/>
</dbReference>
<dbReference type="InterPro" id="IPR036250">
    <property type="entry name" value="AcylCo_DH-like_C"/>
</dbReference>
<dbReference type="InterPro" id="IPR037069">
    <property type="entry name" value="AcylCoA_DH/ox_N_sf"/>
</dbReference>
<evidence type="ECO:0008006" key="10">
    <source>
        <dbReference type="Google" id="ProtNLM"/>
    </source>
</evidence>
<dbReference type="AlphaFoldDB" id="A0A4Q7ZT58"/>
<keyword evidence="5" id="KW-0560">Oxidoreductase</keyword>
<evidence type="ECO:0000256" key="1">
    <source>
        <dbReference type="ARBA" id="ARBA00001974"/>
    </source>
</evidence>
<comment type="caution">
    <text evidence="8">The sequence shown here is derived from an EMBL/GenBank/DDBJ whole genome shotgun (WGS) entry which is preliminary data.</text>
</comment>
<dbReference type="InterPro" id="IPR046373">
    <property type="entry name" value="Acyl-CoA_Oxase/DH_mid-dom_sf"/>
</dbReference>
<keyword evidence="4" id="KW-0274">FAD</keyword>
<protein>
    <recommendedName>
        <fullName evidence="10">Alkylation response protein AidB-like acyl-CoA dehydrogenase</fullName>
    </recommendedName>
</protein>
<comment type="similarity">
    <text evidence="2">Belongs to the acyl-CoA dehydrogenase family.</text>
</comment>
<evidence type="ECO:0000313" key="8">
    <source>
        <dbReference type="EMBL" id="RZU53695.1"/>
    </source>
</evidence>
<dbReference type="Gene3D" id="1.10.540.10">
    <property type="entry name" value="Acyl-CoA dehydrogenase/oxidase, N-terminal domain"/>
    <property type="match status" value="1"/>
</dbReference>
<dbReference type="Gene3D" id="1.20.140.10">
    <property type="entry name" value="Butyryl-CoA Dehydrogenase, subunit A, domain 3"/>
    <property type="match status" value="1"/>
</dbReference>
<dbReference type="Proteomes" id="UP000292564">
    <property type="component" value="Unassembled WGS sequence"/>
</dbReference>
<reference evidence="8 9" key="1">
    <citation type="submission" date="2019-02" db="EMBL/GenBank/DDBJ databases">
        <title>Sequencing the genomes of 1000 actinobacteria strains.</title>
        <authorList>
            <person name="Klenk H.-P."/>
        </authorList>
    </citation>
    <scope>NUCLEOTIDE SEQUENCE [LARGE SCALE GENOMIC DNA]</scope>
    <source>
        <strain evidence="8 9">DSM 45162</strain>
    </source>
</reference>
<proteinExistence type="inferred from homology"/>
<feature type="domain" description="Acyl-CoA dehydrogenase/oxidase N-terminal" evidence="7">
    <location>
        <begin position="8"/>
        <end position="115"/>
    </location>
</feature>
<evidence type="ECO:0000256" key="3">
    <source>
        <dbReference type="ARBA" id="ARBA00022630"/>
    </source>
</evidence>